<dbReference type="SUPFAM" id="SSF55729">
    <property type="entry name" value="Acyl-CoA N-acyltransferases (Nat)"/>
    <property type="match status" value="1"/>
</dbReference>
<proteinExistence type="predicted"/>
<dbReference type="EMBL" id="FOFZ01000004">
    <property type="protein sequence ID" value="SEQ75817.1"/>
    <property type="molecule type" value="Genomic_DNA"/>
</dbReference>
<reference evidence="3" key="1">
    <citation type="submission" date="2016-10" db="EMBL/GenBank/DDBJ databases">
        <authorList>
            <person name="Varghese N."/>
            <person name="Submissions S."/>
        </authorList>
    </citation>
    <scope>NUCLEOTIDE SEQUENCE [LARGE SCALE GENOMIC DNA]</scope>
    <source>
        <strain evidence="3">DSM 15719</strain>
    </source>
</reference>
<gene>
    <name evidence="2" type="ORF">SAMN05444355_10458</name>
</gene>
<dbReference type="Pfam" id="PF13302">
    <property type="entry name" value="Acetyltransf_3"/>
    <property type="match status" value="1"/>
</dbReference>
<dbReference type="RefSeq" id="WP_074722819.1">
    <property type="nucleotide sequence ID" value="NZ_CBCRVS010000018.1"/>
</dbReference>
<accession>A0A1H9IMT6</accession>
<dbReference type="PROSITE" id="PS51186">
    <property type="entry name" value="GNAT"/>
    <property type="match status" value="1"/>
</dbReference>
<dbReference type="PANTHER" id="PTHR43792:SF1">
    <property type="entry name" value="N-ACETYLTRANSFERASE DOMAIN-CONTAINING PROTEIN"/>
    <property type="match status" value="1"/>
</dbReference>
<keyword evidence="3" id="KW-1185">Reference proteome</keyword>
<dbReference type="AlphaFoldDB" id="A0A1H9IMT6"/>
<evidence type="ECO:0000313" key="3">
    <source>
        <dbReference type="Proteomes" id="UP000183658"/>
    </source>
</evidence>
<dbReference type="InterPro" id="IPR000182">
    <property type="entry name" value="GNAT_dom"/>
</dbReference>
<keyword evidence="2" id="KW-0808">Transferase</keyword>
<dbReference type="Proteomes" id="UP000183658">
    <property type="component" value="Unassembled WGS sequence"/>
</dbReference>
<feature type="domain" description="N-acetyltransferase" evidence="1">
    <location>
        <begin position="14"/>
        <end position="178"/>
    </location>
</feature>
<dbReference type="Gene3D" id="3.40.630.30">
    <property type="match status" value="1"/>
</dbReference>
<dbReference type="PANTHER" id="PTHR43792">
    <property type="entry name" value="GNAT FAMILY, PUTATIVE (AFU_ORTHOLOGUE AFUA_3G00765)-RELATED-RELATED"/>
    <property type="match status" value="1"/>
</dbReference>
<sequence length="179" mass="20844">MNFKSFPEIKSERLLLRKLKESDDAVILYLRSDETINQYIERPENRKTKTIEQALQFINEITDDYHNNKSVTWGIIYKNEPQLIGTICLWNISENNTLAEVGYALNPAFQNKGIMSEALNCVINFGFNELKLDKIEAFTHHKNESSKKILEKNGFTFMENRKDQDNDANSIYELLNSQS</sequence>
<dbReference type="InterPro" id="IPR051531">
    <property type="entry name" value="N-acetyltransferase"/>
</dbReference>
<protein>
    <submittedName>
        <fullName evidence="2">Ribosomal-protein-alanine N-acetyltransferase</fullName>
    </submittedName>
</protein>
<dbReference type="GO" id="GO:0016747">
    <property type="term" value="F:acyltransferase activity, transferring groups other than amino-acyl groups"/>
    <property type="evidence" value="ECO:0007669"/>
    <property type="project" value="InterPro"/>
</dbReference>
<dbReference type="CDD" id="cd04301">
    <property type="entry name" value="NAT_SF"/>
    <property type="match status" value="1"/>
</dbReference>
<dbReference type="InterPro" id="IPR016181">
    <property type="entry name" value="Acyl_CoA_acyltransferase"/>
</dbReference>
<evidence type="ECO:0000313" key="2">
    <source>
        <dbReference type="EMBL" id="SEQ75817.1"/>
    </source>
</evidence>
<evidence type="ECO:0000259" key="1">
    <source>
        <dbReference type="PROSITE" id="PS51186"/>
    </source>
</evidence>
<dbReference type="OrthoDB" id="9811523at2"/>
<organism evidence="2 3">
    <name type="scientific">Flavobacterium frigoris</name>
    <dbReference type="NCBI Taxonomy" id="229204"/>
    <lineage>
        <taxon>Bacteria</taxon>
        <taxon>Pseudomonadati</taxon>
        <taxon>Bacteroidota</taxon>
        <taxon>Flavobacteriia</taxon>
        <taxon>Flavobacteriales</taxon>
        <taxon>Flavobacteriaceae</taxon>
        <taxon>Flavobacterium</taxon>
    </lineage>
</organism>
<name>A0A1H9IMT6_FLAFI</name>